<evidence type="ECO:0000313" key="1">
    <source>
        <dbReference type="Proteomes" id="UP000000437"/>
    </source>
</evidence>
<organism evidence="1 2">
    <name type="scientific">Danio rerio</name>
    <name type="common">Zebrafish</name>
    <name type="synonym">Brachydanio rerio</name>
    <dbReference type="NCBI Taxonomy" id="7955"/>
    <lineage>
        <taxon>Eukaryota</taxon>
        <taxon>Metazoa</taxon>
        <taxon>Chordata</taxon>
        <taxon>Craniata</taxon>
        <taxon>Vertebrata</taxon>
        <taxon>Euteleostomi</taxon>
        <taxon>Actinopterygii</taxon>
        <taxon>Neopterygii</taxon>
        <taxon>Teleostei</taxon>
        <taxon>Ostariophysi</taxon>
        <taxon>Cypriniformes</taxon>
        <taxon>Danionidae</taxon>
        <taxon>Danioninae</taxon>
        <taxon>Danio</taxon>
    </lineage>
</organism>
<name>A0AC58H7L8_DANRE</name>
<keyword evidence="1" id="KW-1185">Reference proteome</keyword>
<dbReference type="RefSeq" id="XP_073777971.1">
    <property type="nucleotide sequence ID" value="XM_073921870.1"/>
</dbReference>
<reference evidence="2" key="1">
    <citation type="submission" date="2025-08" db="UniProtKB">
        <authorList>
            <consortium name="RefSeq"/>
        </authorList>
    </citation>
    <scope>IDENTIFICATION</scope>
    <source>
        <strain evidence="2">Tuebingen</strain>
        <tissue evidence="2">Fibroblasts and whole tissue</tissue>
    </source>
</reference>
<gene>
    <name evidence="2" type="primary">LOC137487590</name>
</gene>
<evidence type="ECO:0000313" key="2">
    <source>
        <dbReference type="RefSeq" id="XP_073777971.1"/>
    </source>
</evidence>
<accession>A0AC58H7L8</accession>
<dbReference type="Proteomes" id="UP000000437">
    <property type="component" value="Chromosome 14"/>
</dbReference>
<proteinExistence type="predicted"/>
<protein>
    <submittedName>
        <fullName evidence="2">Ganglioside GM2 activator-like isoform X1</fullName>
    </submittedName>
</protein>
<sequence length="117" mass="12996">MAVHKPCKMSCVSLLISLFAFSCVLKEVSSQWLSRKTFTFTKKFNRFSWEKCGNPDAPFHWKTLHVYPNAIPSPGIVLGTASASIAVDLTSPLPVNLTLEKEVAGAWILLPMSIQSW</sequence>